<organism evidence="2 3">
    <name type="scientific">Fibrella aestuarina BUZ 2</name>
    <dbReference type="NCBI Taxonomy" id="1166018"/>
    <lineage>
        <taxon>Bacteria</taxon>
        <taxon>Pseudomonadati</taxon>
        <taxon>Bacteroidota</taxon>
        <taxon>Cytophagia</taxon>
        <taxon>Cytophagales</taxon>
        <taxon>Spirosomataceae</taxon>
        <taxon>Fibrella</taxon>
    </lineage>
</organism>
<dbReference type="HOGENOM" id="CLU_094493_0_0_10"/>
<dbReference type="PANTHER" id="PTHR11575:SF24">
    <property type="entry name" value="5'-NUCLEOTIDASE"/>
    <property type="match status" value="1"/>
</dbReference>
<keyword evidence="3" id="KW-1185">Reference proteome</keyword>
<dbReference type="EMBL" id="HE796683">
    <property type="protein sequence ID" value="CCG98439.1"/>
    <property type="molecule type" value="Genomic_DNA"/>
</dbReference>
<dbReference type="GO" id="GO:0009166">
    <property type="term" value="P:nucleotide catabolic process"/>
    <property type="evidence" value="ECO:0007669"/>
    <property type="project" value="InterPro"/>
</dbReference>
<dbReference type="SUPFAM" id="SSF55816">
    <property type="entry name" value="5'-nucleotidase (syn. UDP-sugar hydrolase), C-terminal domain"/>
    <property type="match status" value="1"/>
</dbReference>
<sequence length="287" mass="31242">MAGLLRDHSSVLVGNRYVTQSISNRFGSHALSPHLPNPLFTLMKKLFLVASLLLSACQTAYHVAGQQSNRLTVDAAVRADSSTTSWLAPYKQGLDRSMNEPLLTLTERLEKRAPESALDDLLADALLVQAAQRYGKPIDVSHLNYGGIRSGLPSGAVTTGNIFEVMPFDNQLVVLTLSGTDLMRFLNHFASHDDALVIGGARVSIQNKAIRTATLTNGRSIVPDQTYTVAMSDYIANGGGDADFLKTITQRDNVNYLIRDALIDYFRQQGKAGNPLTPQIDGRITLD</sequence>
<gene>
    <name evidence="2" type="ORF">FAES_0427</name>
</gene>
<dbReference type="PANTHER" id="PTHR11575">
    <property type="entry name" value="5'-NUCLEOTIDASE-RELATED"/>
    <property type="match status" value="1"/>
</dbReference>
<dbReference type="InterPro" id="IPR006179">
    <property type="entry name" value="5_nucleotidase/apyrase"/>
</dbReference>
<dbReference type="Gene3D" id="3.90.780.10">
    <property type="entry name" value="5'-Nucleotidase, C-terminal domain"/>
    <property type="match status" value="1"/>
</dbReference>
<dbReference type="STRING" id="1166018.FAES_0427"/>
<dbReference type="InterPro" id="IPR036907">
    <property type="entry name" value="5'-Nucleotdase_C_sf"/>
</dbReference>
<dbReference type="AlphaFoldDB" id="I0K2T6"/>
<feature type="domain" description="5'-Nucleotidase C-terminal" evidence="1">
    <location>
        <begin position="109"/>
        <end position="246"/>
    </location>
</feature>
<proteinExistence type="predicted"/>
<protein>
    <submittedName>
        <fullName evidence="2">5'-nucleotidase domain protein</fullName>
        <ecNumber evidence="2">3.1.3.5</ecNumber>
    </submittedName>
</protein>
<dbReference type="EC" id="3.1.3.5" evidence="2"/>
<evidence type="ECO:0000259" key="1">
    <source>
        <dbReference type="Pfam" id="PF02872"/>
    </source>
</evidence>
<dbReference type="eggNOG" id="COG0737">
    <property type="taxonomic scope" value="Bacteria"/>
</dbReference>
<dbReference type="PRINTS" id="PR01607">
    <property type="entry name" value="APYRASEFAMLY"/>
</dbReference>
<dbReference type="PATRIC" id="fig|1166018.3.peg.436"/>
<reference evidence="2 3" key="1">
    <citation type="journal article" date="2012" name="J. Bacteriol.">
        <title>Genome Sequence of Fibrella aestuarina BUZ 2T, a Filamentous Marine Bacterium.</title>
        <authorList>
            <person name="Filippini M."/>
            <person name="Qi W."/>
            <person name="Blom J."/>
            <person name="Goesmann A."/>
            <person name="Smits T.H."/>
            <person name="Bagheri H.C."/>
        </authorList>
    </citation>
    <scope>NUCLEOTIDE SEQUENCE [LARGE SCALE GENOMIC DNA]</scope>
    <source>
        <strain evidence="3">BUZ 2T</strain>
    </source>
</reference>
<keyword evidence="2" id="KW-0378">Hydrolase</keyword>
<dbReference type="InterPro" id="IPR008334">
    <property type="entry name" value="5'-Nucleotdase_C"/>
</dbReference>
<evidence type="ECO:0000313" key="2">
    <source>
        <dbReference type="EMBL" id="CCG98439.1"/>
    </source>
</evidence>
<name>I0K2T6_9BACT</name>
<dbReference type="GO" id="GO:0008253">
    <property type="term" value="F:5'-nucleotidase activity"/>
    <property type="evidence" value="ECO:0007669"/>
    <property type="project" value="UniProtKB-EC"/>
</dbReference>
<dbReference type="KEGG" id="fae:FAES_0427"/>
<dbReference type="Proteomes" id="UP000011058">
    <property type="component" value="Chromosome"/>
</dbReference>
<accession>I0K2T6</accession>
<dbReference type="GO" id="GO:0030288">
    <property type="term" value="C:outer membrane-bounded periplasmic space"/>
    <property type="evidence" value="ECO:0007669"/>
    <property type="project" value="TreeGrafter"/>
</dbReference>
<dbReference type="Pfam" id="PF02872">
    <property type="entry name" value="5_nucleotid_C"/>
    <property type="match status" value="1"/>
</dbReference>
<evidence type="ECO:0000313" key="3">
    <source>
        <dbReference type="Proteomes" id="UP000011058"/>
    </source>
</evidence>